<proteinExistence type="predicted"/>
<keyword evidence="2" id="KW-1185">Reference proteome</keyword>
<evidence type="ECO:0000313" key="1">
    <source>
        <dbReference type="EMBL" id="GME86249.1"/>
    </source>
</evidence>
<protein>
    <submittedName>
        <fullName evidence="1">Unnamed protein product</fullName>
    </submittedName>
</protein>
<name>A0ACB5TDF2_AMBMO</name>
<comment type="caution">
    <text evidence="1">The sequence shown here is derived from an EMBL/GenBank/DDBJ whole genome shotgun (WGS) entry which is preliminary data.</text>
</comment>
<dbReference type="Proteomes" id="UP001165064">
    <property type="component" value="Unassembled WGS sequence"/>
</dbReference>
<organism evidence="1 2">
    <name type="scientific">Ambrosiozyma monospora</name>
    <name type="common">Yeast</name>
    <name type="synonym">Endomycopsis monosporus</name>
    <dbReference type="NCBI Taxonomy" id="43982"/>
    <lineage>
        <taxon>Eukaryota</taxon>
        <taxon>Fungi</taxon>
        <taxon>Dikarya</taxon>
        <taxon>Ascomycota</taxon>
        <taxon>Saccharomycotina</taxon>
        <taxon>Pichiomycetes</taxon>
        <taxon>Pichiales</taxon>
        <taxon>Pichiaceae</taxon>
        <taxon>Ambrosiozyma</taxon>
    </lineage>
</organism>
<dbReference type="EMBL" id="BSXS01006795">
    <property type="protein sequence ID" value="GME86249.1"/>
    <property type="molecule type" value="Genomic_DNA"/>
</dbReference>
<evidence type="ECO:0000313" key="2">
    <source>
        <dbReference type="Proteomes" id="UP001165064"/>
    </source>
</evidence>
<reference evidence="1" key="1">
    <citation type="submission" date="2023-04" db="EMBL/GenBank/DDBJ databases">
        <title>Ambrosiozyma monospora NBRC 10751.</title>
        <authorList>
            <person name="Ichikawa N."/>
            <person name="Sato H."/>
            <person name="Tonouchi N."/>
        </authorList>
    </citation>
    <scope>NUCLEOTIDE SEQUENCE</scope>
    <source>
        <strain evidence="1">NBRC 10751</strain>
    </source>
</reference>
<gene>
    <name evidence="1" type="ORF">Amon02_000791400</name>
</gene>
<sequence>MINLSLVASLLTSFTALSYAGSTSLSDICTSDYIESILPADGEILGVQMVPGSTSASVVANASLSSGGMGGMSSSSSDDTTYTYCNVTVEYTHPGKDDSVILIFGFPDVSDFKDRFYVAGGGGFSLSTDYTSGLEYGAVSGATSAGYDAFDYSLDDIVLKVLDQEILWHV</sequence>
<accession>A0ACB5TDF2</accession>